<organism evidence="2 3">
    <name type="scientific">Cyberlindnera jadinii (strain ATCC 18201 / CBS 1600 / BCRC 20928 / JCM 3617 / NBRC 0987 / NRRL Y-1542)</name>
    <name type="common">Torula yeast</name>
    <name type="synonym">Candida utilis</name>
    <dbReference type="NCBI Taxonomy" id="983966"/>
    <lineage>
        <taxon>Eukaryota</taxon>
        <taxon>Fungi</taxon>
        <taxon>Dikarya</taxon>
        <taxon>Ascomycota</taxon>
        <taxon>Saccharomycotina</taxon>
        <taxon>Saccharomycetes</taxon>
        <taxon>Phaffomycetales</taxon>
        <taxon>Phaffomycetaceae</taxon>
        <taxon>Cyberlindnera</taxon>
    </lineage>
</organism>
<sequence length="207" mass="22875">MNNDNNGNNDTAAEQMPPVLTKKLHAIDVIFEAVISSAQTKNHKALVRLKSSSPIYLSNSQLSSLIDALRPHLVNIMLVSTPESLRLSSISKSKNELKLVVEAGGWKVVLTTSLDFIMSIRTYGYDSNEDSPSLLIRTPRKSGNADAPVIISESDNSDDNEDRIRIPPKHSSIASSTDKKFVQKYNYRPIATSSKSLKIEVVKIPKR</sequence>
<accession>A0A0H5CCW9</accession>
<dbReference type="Proteomes" id="UP000038830">
    <property type="component" value="Unassembled WGS sequence"/>
</dbReference>
<evidence type="ECO:0000313" key="2">
    <source>
        <dbReference type="EMBL" id="CEP22469.1"/>
    </source>
</evidence>
<reference evidence="3" key="1">
    <citation type="journal article" date="2015" name="J. Biotechnol.">
        <title>The structure of the Cyberlindnera jadinii genome and its relation to Candida utilis analyzed by the occurrence of single nucleotide polymorphisms.</title>
        <authorList>
            <person name="Rupp O."/>
            <person name="Brinkrolf K."/>
            <person name="Buerth C."/>
            <person name="Kunigo M."/>
            <person name="Schneider J."/>
            <person name="Jaenicke S."/>
            <person name="Goesmann A."/>
            <person name="Puehler A."/>
            <person name="Jaeger K.-E."/>
            <person name="Ernst J.F."/>
        </authorList>
    </citation>
    <scope>NUCLEOTIDE SEQUENCE [LARGE SCALE GENOMIC DNA]</scope>
    <source>
        <strain evidence="3">ATCC 18201 / CBS 1600 / BCRC 20928 / JCM 3617 / NBRC 0987 / NRRL Y-1542</strain>
    </source>
</reference>
<dbReference type="AlphaFoldDB" id="A0A0H5CCW9"/>
<feature type="region of interest" description="Disordered" evidence="1">
    <location>
        <begin position="140"/>
        <end position="175"/>
    </location>
</feature>
<dbReference type="EMBL" id="CDQK01000003">
    <property type="protein sequence ID" value="CEP22469.1"/>
    <property type="molecule type" value="Genomic_DNA"/>
</dbReference>
<name>A0A0H5CCW9_CYBJN</name>
<evidence type="ECO:0000256" key="1">
    <source>
        <dbReference type="SAM" id="MobiDB-lite"/>
    </source>
</evidence>
<evidence type="ECO:0000313" key="3">
    <source>
        <dbReference type="Proteomes" id="UP000038830"/>
    </source>
</evidence>
<proteinExistence type="predicted"/>
<gene>
    <name evidence="2" type="ORF">BN1211_2835</name>
</gene>
<protein>
    <submittedName>
        <fullName evidence="2">Uncharacterized protein</fullName>
    </submittedName>
</protein>